<feature type="domain" description="EngA-type G" evidence="12">
    <location>
        <begin position="3"/>
        <end position="167"/>
    </location>
</feature>
<evidence type="ECO:0000256" key="4">
    <source>
        <dbReference type="ARBA" id="ARBA00022737"/>
    </source>
</evidence>
<feature type="domain" description="EngA-type G" evidence="12">
    <location>
        <begin position="247"/>
        <end position="422"/>
    </location>
</feature>
<reference evidence="13 14" key="1">
    <citation type="submission" date="2014-03" db="EMBL/GenBank/DDBJ databases">
        <title>The draft genome sequence of Thalassospira mesophila JCM 18969.</title>
        <authorList>
            <person name="Lai Q."/>
            <person name="Shao Z."/>
        </authorList>
    </citation>
    <scope>NUCLEOTIDE SEQUENCE [LARGE SCALE GENOMIC DNA]</scope>
    <source>
        <strain evidence="13 14">JCM 18969</strain>
    </source>
</reference>
<keyword evidence="4 10" id="KW-0677">Repeat</keyword>
<evidence type="ECO:0000313" key="13">
    <source>
        <dbReference type="EMBL" id="OSQ35821.1"/>
    </source>
</evidence>
<dbReference type="FunFam" id="3.30.300.20:FF:000004">
    <property type="entry name" value="GTPase Der"/>
    <property type="match status" value="1"/>
</dbReference>
<dbReference type="InterPro" id="IPR027417">
    <property type="entry name" value="P-loop_NTPase"/>
</dbReference>
<dbReference type="InterPro" id="IPR031166">
    <property type="entry name" value="G_ENGA"/>
</dbReference>
<evidence type="ECO:0000256" key="8">
    <source>
        <dbReference type="HAMAP-Rule" id="MF_00195"/>
    </source>
</evidence>
<dbReference type="Pfam" id="PF14714">
    <property type="entry name" value="KH_dom-like"/>
    <property type="match status" value="1"/>
</dbReference>
<dbReference type="PIRSF" id="PIRSF006485">
    <property type="entry name" value="GTP-binding_EngA"/>
    <property type="match status" value="1"/>
</dbReference>
<evidence type="ECO:0000259" key="12">
    <source>
        <dbReference type="PROSITE" id="PS51712"/>
    </source>
</evidence>
<comment type="similarity">
    <text evidence="1 8 9 10">Belongs to the TRAFAC class TrmE-Era-EngA-EngB-Septin-like GTPase superfamily. EngA (Der) GTPase family.</text>
</comment>
<keyword evidence="14" id="KW-1185">Reference proteome</keyword>
<dbReference type="SUPFAM" id="SSF52540">
    <property type="entry name" value="P-loop containing nucleoside triphosphate hydrolases"/>
    <property type="match status" value="2"/>
</dbReference>
<dbReference type="CDD" id="cd01894">
    <property type="entry name" value="EngA1"/>
    <property type="match status" value="1"/>
</dbReference>
<gene>
    <name evidence="8" type="primary">der</name>
    <name evidence="13" type="ORF">TMES_19610</name>
</gene>
<comment type="caution">
    <text evidence="13">The sequence shown here is derived from an EMBL/GenBank/DDBJ whole genome shotgun (WGS) entry which is preliminary data.</text>
</comment>
<feature type="binding site" evidence="8">
    <location>
        <begin position="253"/>
        <end position="260"/>
    </location>
    <ligand>
        <name>GTP</name>
        <dbReference type="ChEBI" id="CHEBI:37565"/>
        <label>2</label>
    </ligand>
</feature>
<dbReference type="Proteomes" id="UP000193391">
    <property type="component" value="Unassembled WGS sequence"/>
</dbReference>
<evidence type="ECO:0000256" key="3">
    <source>
        <dbReference type="ARBA" id="ARBA00022517"/>
    </source>
</evidence>
<keyword evidence="5 8" id="KW-0547">Nucleotide-binding</keyword>
<keyword evidence="3 8" id="KW-0690">Ribosome biogenesis</keyword>
<dbReference type="Gene3D" id="3.30.300.20">
    <property type="match status" value="1"/>
</dbReference>
<name>A0A1Y2KVF3_9PROT</name>
<feature type="region of interest" description="Disordered" evidence="11">
    <location>
        <begin position="171"/>
        <end position="244"/>
    </location>
</feature>
<keyword evidence="6 8" id="KW-0342">GTP-binding</keyword>
<feature type="binding site" evidence="8">
    <location>
        <begin position="56"/>
        <end position="60"/>
    </location>
    <ligand>
        <name>GTP</name>
        <dbReference type="ChEBI" id="CHEBI:37565"/>
        <label>1</label>
    </ligand>
</feature>
<dbReference type="PANTHER" id="PTHR43834:SF6">
    <property type="entry name" value="GTPASE DER"/>
    <property type="match status" value="1"/>
</dbReference>
<feature type="binding site" evidence="8">
    <location>
        <begin position="300"/>
        <end position="304"/>
    </location>
    <ligand>
        <name>GTP</name>
        <dbReference type="ChEBI" id="CHEBI:37565"/>
        <label>2</label>
    </ligand>
</feature>
<feature type="compositionally biased region" description="Basic and acidic residues" evidence="11">
    <location>
        <begin position="171"/>
        <end position="180"/>
    </location>
</feature>
<dbReference type="PANTHER" id="PTHR43834">
    <property type="entry name" value="GTPASE DER"/>
    <property type="match status" value="1"/>
</dbReference>
<evidence type="ECO:0000256" key="1">
    <source>
        <dbReference type="ARBA" id="ARBA00008279"/>
    </source>
</evidence>
<feature type="compositionally biased region" description="Acidic residues" evidence="11">
    <location>
        <begin position="189"/>
        <end position="238"/>
    </location>
</feature>
<evidence type="ECO:0000256" key="7">
    <source>
        <dbReference type="ARBA" id="ARBA00032345"/>
    </source>
</evidence>
<dbReference type="GO" id="GO:0042254">
    <property type="term" value="P:ribosome biogenesis"/>
    <property type="evidence" value="ECO:0007669"/>
    <property type="project" value="UniProtKB-KW"/>
</dbReference>
<dbReference type="EMBL" id="JFKA01000014">
    <property type="protein sequence ID" value="OSQ35821.1"/>
    <property type="molecule type" value="Genomic_DNA"/>
</dbReference>
<feature type="binding site" evidence="8">
    <location>
        <begin position="119"/>
        <end position="122"/>
    </location>
    <ligand>
        <name>GTP</name>
        <dbReference type="ChEBI" id="CHEBI:37565"/>
        <label>1</label>
    </ligand>
</feature>
<evidence type="ECO:0000256" key="9">
    <source>
        <dbReference type="PROSITE-ProRule" id="PRU01049"/>
    </source>
</evidence>
<dbReference type="GO" id="GO:0005525">
    <property type="term" value="F:GTP binding"/>
    <property type="evidence" value="ECO:0007669"/>
    <property type="project" value="UniProtKB-UniRule"/>
</dbReference>
<dbReference type="FunFam" id="3.40.50.300:FF:000057">
    <property type="entry name" value="GTPase Der"/>
    <property type="match status" value="1"/>
</dbReference>
<dbReference type="InterPro" id="IPR006073">
    <property type="entry name" value="GTP-bd"/>
</dbReference>
<evidence type="ECO:0000256" key="2">
    <source>
        <dbReference type="ARBA" id="ARBA00020953"/>
    </source>
</evidence>
<feature type="binding site" evidence="8">
    <location>
        <begin position="365"/>
        <end position="368"/>
    </location>
    <ligand>
        <name>GTP</name>
        <dbReference type="ChEBI" id="CHEBI:37565"/>
        <label>2</label>
    </ligand>
</feature>
<dbReference type="OrthoDB" id="9805918at2"/>
<sequence>MTLKVAIIGRPNVGKSTLFNRLVGKKLALVDDQPGVTRDRRYGKARLGHLTFTVIDTAGLEDAFDGSVEGKMRQQSEIAFEDCDVALFLIDARAGLSPLDKHFADWLRKRKKPVHVIANKHEGKAQDPGLYEAYGLGLGDVAPISSEHGQGMELLIDILLPYWKDDRQKERDARKAEQAELVRAASEASSDEDDSDGDDSTDDDDDFDGDDLPDDLGDILTSAEEEGEFDEDDEEDADDLPRDKGKIQLAIIGRPNVGKSTLMNQLLKENRVMTGPQAGLTRDAIAVDWSFDGREIRLVDTAGMRRKKKIDDRVEKLSVSDTLRVIRYAQVAVLMIDATNTIDKQDLTIARMVLEEGRALIIGVNKWDLVEDKPAYMKHLSDTLESSFAQARGIPIVTLSALTGRGSDRIMPSVLEIYDIWSRRIPTSQLNRWLEVVTERHLPPVISGRRIRLRYMTQAKARPPSFFINCSKAAELPESYTRYLINGLREDFNMPGVPIRIFVRSSENPFAKKKKR</sequence>
<comment type="subunit">
    <text evidence="8">Associates with the 50S ribosomal subunit.</text>
</comment>
<evidence type="ECO:0000256" key="6">
    <source>
        <dbReference type="ARBA" id="ARBA00023134"/>
    </source>
</evidence>
<dbReference type="STRING" id="1293891.TMES_19610"/>
<dbReference type="AlphaFoldDB" id="A0A1Y2KVF3"/>
<dbReference type="InterPro" id="IPR015946">
    <property type="entry name" value="KH_dom-like_a/b"/>
</dbReference>
<dbReference type="PRINTS" id="PR00326">
    <property type="entry name" value="GTP1OBG"/>
</dbReference>
<organism evidence="13 14">
    <name type="scientific">Thalassospira mesophila</name>
    <dbReference type="NCBI Taxonomy" id="1293891"/>
    <lineage>
        <taxon>Bacteria</taxon>
        <taxon>Pseudomonadati</taxon>
        <taxon>Pseudomonadota</taxon>
        <taxon>Alphaproteobacteria</taxon>
        <taxon>Rhodospirillales</taxon>
        <taxon>Thalassospiraceae</taxon>
        <taxon>Thalassospira</taxon>
    </lineage>
</organism>
<dbReference type="Pfam" id="PF01926">
    <property type="entry name" value="MMR_HSR1"/>
    <property type="match status" value="2"/>
</dbReference>
<protein>
    <recommendedName>
        <fullName evidence="2 8">GTPase Der</fullName>
    </recommendedName>
    <alternativeName>
        <fullName evidence="7 8">GTP-binding protein EngA</fullName>
    </alternativeName>
</protein>
<dbReference type="Gene3D" id="3.40.50.300">
    <property type="entry name" value="P-loop containing nucleotide triphosphate hydrolases"/>
    <property type="match status" value="2"/>
</dbReference>
<dbReference type="HAMAP" id="MF_00195">
    <property type="entry name" value="GTPase_Der"/>
    <property type="match status" value="1"/>
</dbReference>
<evidence type="ECO:0000256" key="5">
    <source>
        <dbReference type="ARBA" id="ARBA00022741"/>
    </source>
</evidence>
<dbReference type="NCBIfam" id="TIGR00231">
    <property type="entry name" value="small_GTP"/>
    <property type="match status" value="2"/>
</dbReference>
<feature type="binding site" evidence="8">
    <location>
        <begin position="9"/>
        <end position="16"/>
    </location>
    <ligand>
        <name>GTP</name>
        <dbReference type="ChEBI" id="CHEBI:37565"/>
        <label>1</label>
    </ligand>
</feature>
<dbReference type="InterPro" id="IPR016484">
    <property type="entry name" value="GTPase_Der"/>
</dbReference>
<evidence type="ECO:0000313" key="14">
    <source>
        <dbReference type="Proteomes" id="UP000193391"/>
    </source>
</evidence>
<proteinExistence type="inferred from homology"/>
<dbReference type="NCBIfam" id="TIGR03594">
    <property type="entry name" value="GTPase_EngA"/>
    <property type="match status" value="1"/>
</dbReference>
<dbReference type="CDD" id="cd01895">
    <property type="entry name" value="EngA2"/>
    <property type="match status" value="1"/>
</dbReference>
<dbReference type="InterPro" id="IPR032859">
    <property type="entry name" value="KH_dom-like"/>
</dbReference>
<dbReference type="RefSeq" id="WP_085585763.1">
    <property type="nucleotide sequence ID" value="NZ_JFKA01000014.1"/>
</dbReference>
<dbReference type="InterPro" id="IPR005225">
    <property type="entry name" value="Small_GTP-bd"/>
</dbReference>
<evidence type="ECO:0000256" key="11">
    <source>
        <dbReference type="SAM" id="MobiDB-lite"/>
    </source>
</evidence>
<dbReference type="PROSITE" id="PS51712">
    <property type="entry name" value="G_ENGA"/>
    <property type="match status" value="2"/>
</dbReference>
<evidence type="ECO:0000256" key="10">
    <source>
        <dbReference type="RuleBase" id="RU004481"/>
    </source>
</evidence>
<comment type="function">
    <text evidence="8 10">GTPase that plays an essential role in the late steps of ribosome biogenesis.</text>
</comment>
<accession>A0A1Y2KVF3</accession>